<organism evidence="1 2">
    <name type="scientific">Carex littledalei</name>
    <dbReference type="NCBI Taxonomy" id="544730"/>
    <lineage>
        <taxon>Eukaryota</taxon>
        <taxon>Viridiplantae</taxon>
        <taxon>Streptophyta</taxon>
        <taxon>Embryophyta</taxon>
        <taxon>Tracheophyta</taxon>
        <taxon>Spermatophyta</taxon>
        <taxon>Magnoliopsida</taxon>
        <taxon>Liliopsida</taxon>
        <taxon>Poales</taxon>
        <taxon>Cyperaceae</taxon>
        <taxon>Cyperoideae</taxon>
        <taxon>Cariceae</taxon>
        <taxon>Carex</taxon>
        <taxon>Carex subgen. Euthyceras</taxon>
    </lineage>
</organism>
<sequence length="410" mass="47770">MLHTMLSHHHLASDDQNQWIMTIRRIMDDELEIEHDQAVSIFEVPKPLLTIKPELYVPQILSLGPYHHFREEVQHMERYKIASAKRVQNELREMMRFQDIVDMFGKLEYHIRGHYHRHLNFTGQGLAWMMAIDASFLFEFLQLFTKTNKKSIQRIPSRMIHLLFDSKHRTTAHIPRYREEPSDPLEGDECGEQDNLSPTFLHNFSGLTKSFIWHRIETLRSLIIKILLRIMENIPMLPIILNPVEKLLSSEKAQDSERSSEPLLEEILIPSVTELASAGIKICPTSGGISTVDFCIKTAVLYLPVISLDINSEVVLRNLVAYEASFGSTALVLSRYIEFMNGIIDTEEDARLLRKKGIILNYLKSDKDVAEMWNGMTRSIRLTRVPQLDCMIEEINKFYNSKWRVILKRR</sequence>
<evidence type="ECO:0000313" key="1">
    <source>
        <dbReference type="EMBL" id="KAF3322532.1"/>
    </source>
</evidence>
<dbReference type="Pfam" id="PF03140">
    <property type="entry name" value="DUF247"/>
    <property type="match status" value="2"/>
</dbReference>
<comment type="caution">
    <text evidence="1">The sequence shown here is derived from an EMBL/GenBank/DDBJ whole genome shotgun (WGS) entry which is preliminary data.</text>
</comment>
<proteinExistence type="predicted"/>
<dbReference type="InterPro" id="IPR004158">
    <property type="entry name" value="DUF247_pln"/>
</dbReference>
<gene>
    <name evidence="1" type="ORF">FCM35_KLT13673</name>
</gene>
<dbReference type="AlphaFoldDB" id="A0A833QPP0"/>
<reference evidence="1" key="1">
    <citation type="submission" date="2020-01" db="EMBL/GenBank/DDBJ databases">
        <title>Genome sequence of Kobresia littledalei, the first chromosome-level genome in the family Cyperaceae.</title>
        <authorList>
            <person name="Qu G."/>
        </authorList>
    </citation>
    <scope>NUCLEOTIDE SEQUENCE</scope>
    <source>
        <strain evidence="1">C.B.Clarke</strain>
        <tissue evidence="1">Leaf</tissue>
    </source>
</reference>
<dbReference type="PANTHER" id="PTHR31170:SF25">
    <property type="entry name" value="BNAA09G04570D PROTEIN"/>
    <property type="match status" value="1"/>
</dbReference>
<name>A0A833QPP0_9POAL</name>
<evidence type="ECO:0000313" key="2">
    <source>
        <dbReference type="Proteomes" id="UP000623129"/>
    </source>
</evidence>
<dbReference type="Proteomes" id="UP000623129">
    <property type="component" value="Unassembled WGS sequence"/>
</dbReference>
<dbReference type="EMBL" id="SWLB01000025">
    <property type="protein sequence ID" value="KAF3322532.1"/>
    <property type="molecule type" value="Genomic_DNA"/>
</dbReference>
<dbReference type="OrthoDB" id="2356035at2759"/>
<accession>A0A833QPP0</accession>
<dbReference type="PANTHER" id="PTHR31170">
    <property type="entry name" value="BNAC04G53230D PROTEIN"/>
    <property type="match status" value="1"/>
</dbReference>
<keyword evidence="2" id="KW-1185">Reference proteome</keyword>
<protein>
    <submittedName>
        <fullName evidence="1">Uncharacterized protein</fullName>
    </submittedName>
</protein>